<feature type="compositionally biased region" description="Polar residues" evidence="7">
    <location>
        <begin position="196"/>
        <end position="211"/>
    </location>
</feature>
<organism evidence="9">
    <name type="scientific">Panicum hallii</name>
    <dbReference type="NCBI Taxonomy" id="206008"/>
    <lineage>
        <taxon>Eukaryota</taxon>
        <taxon>Viridiplantae</taxon>
        <taxon>Streptophyta</taxon>
        <taxon>Embryophyta</taxon>
        <taxon>Tracheophyta</taxon>
        <taxon>Spermatophyta</taxon>
        <taxon>Magnoliopsida</taxon>
        <taxon>Liliopsida</taxon>
        <taxon>Poales</taxon>
        <taxon>Poaceae</taxon>
        <taxon>PACMAD clade</taxon>
        <taxon>Panicoideae</taxon>
        <taxon>Panicodae</taxon>
        <taxon>Paniceae</taxon>
        <taxon>Panicinae</taxon>
        <taxon>Panicum</taxon>
        <taxon>Panicum sect. Panicum</taxon>
    </lineage>
</organism>
<name>A0A2S3HC42_9POAL</name>
<keyword evidence="2 8" id="KW-0812">Transmembrane</keyword>
<feature type="transmembrane region" description="Helical" evidence="8">
    <location>
        <begin position="92"/>
        <end position="114"/>
    </location>
</feature>
<evidence type="ECO:0000256" key="4">
    <source>
        <dbReference type="ARBA" id="ARBA00022989"/>
    </source>
</evidence>
<feature type="transmembrane region" description="Helical" evidence="8">
    <location>
        <begin position="9"/>
        <end position="30"/>
    </location>
</feature>
<evidence type="ECO:0000256" key="7">
    <source>
        <dbReference type="SAM" id="MobiDB-lite"/>
    </source>
</evidence>
<evidence type="ECO:0000256" key="5">
    <source>
        <dbReference type="ARBA" id="ARBA00023136"/>
    </source>
</evidence>
<evidence type="ECO:0000256" key="3">
    <source>
        <dbReference type="ARBA" id="ARBA00022729"/>
    </source>
</evidence>
<dbReference type="PANTHER" id="PTHR31769">
    <property type="entry name" value="OS07G0462200 PROTEIN-RELATED"/>
    <property type="match status" value="1"/>
</dbReference>
<dbReference type="Pfam" id="PF06749">
    <property type="entry name" value="DUF1218"/>
    <property type="match status" value="1"/>
</dbReference>
<dbReference type="GO" id="GO:0012505">
    <property type="term" value="C:endomembrane system"/>
    <property type="evidence" value="ECO:0007669"/>
    <property type="project" value="UniProtKB-SubCell"/>
</dbReference>
<evidence type="ECO:0000256" key="1">
    <source>
        <dbReference type="ARBA" id="ARBA00004127"/>
    </source>
</evidence>
<evidence type="ECO:0000256" key="6">
    <source>
        <dbReference type="ARBA" id="ARBA00029467"/>
    </source>
</evidence>
<protein>
    <submittedName>
        <fullName evidence="9">Uncharacterized protein</fullName>
    </submittedName>
</protein>
<dbReference type="InterPro" id="IPR052222">
    <property type="entry name" value="DESIGUAL"/>
</dbReference>
<comment type="similarity">
    <text evidence="6">Belongs to the DESIGUAL family.</text>
</comment>
<keyword evidence="3" id="KW-0732">Signal</keyword>
<feature type="region of interest" description="Disordered" evidence="7">
    <location>
        <begin position="194"/>
        <end position="289"/>
    </location>
</feature>
<evidence type="ECO:0000256" key="8">
    <source>
        <dbReference type="SAM" id="Phobius"/>
    </source>
</evidence>
<evidence type="ECO:0000313" key="9">
    <source>
        <dbReference type="EMBL" id="PAN19362.1"/>
    </source>
</evidence>
<feature type="transmembrane region" description="Helical" evidence="8">
    <location>
        <begin position="134"/>
        <end position="154"/>
    </location>
</feature>
<evidence type="ECO:0000256" key="2">
    <source>
        <dbReference type="ARBA" id="ARBA00022692"/>
    </source>
</evidence>
<keyword evidence="5 8" id="KW-0472">Membrane</keyword>
<dbReference type="InterPro" id="IPR009606">
    <property type="entry name" value="DEAL/Modifying_wall_lignin1/2"/>
</dbReference>
<feature type="compositionally biased region" description="Low complexity" evidence="7">
    <location>
        <begin position="251"/>
        <end position="277"/>
    </location>
</feature>
<dbReference type="EMBL" id="CM008048">
    <property type="protein sequence ID" value="PAN19362.1"/>
    <property type="molecule type" value="Genomic_DNA"/>
</dbReference>
<dbReference type="Gramene" id="PAN19362">
    <property type="protein sequence ID" value="PAN19362"/>
    <property type="gene ID" value="PAHAL_3G268200"/>
</dbReference>
<dbReference type="AlphaFoldDB" id="A0A2S3HC42"/>
<reference evidence="9" key="1">
    <citation type="submission" date="2018-04" db="EMBL/GenBank/DDBJ databases">
        <title>WGS assembly of Panicum hallii.</title>
        <authorList>
            <person name="Lovell J."/>
            <person name="Jenkins J."/>
            <person name="Lowry D."/>
            <person name="Mamidi S."/>
            <person name="Sreedasyam A."/>
            <person name="Weng X."/>
            <person name="Barry K."/>
            <person name="Bonette J."/>
            <person name="Campitelli B."/>
            <person name="Daum C."/>
            <person name="Gordon S."/>
            <person name="Gould B."/>
            <person name="Lipzen A."/>
            <person name="Macqueen A."/>
            <person name="Palacio-Mejia J."/>
            <person name="Plott C."/>
            <person name="Shakirov E."/>
            <person name="Shu S."/>
            <person name="Yoshinaga Y."/>
            <person name="Zane M."/>
            <person name="Rokhsar D."/>
            <person name="Grimwood J."/>
            <person name="Schmutz J."/>
            <person name="Juenger T."/>
        </authorList>
    </citation>
    <scope>NUCLEOTIDE SEQUENCE [LARGE SCALE GENOMIC DNA]</scope>
    <source>
        <strain evidence="9">FIL2</strain>
    </source>
</reference>
<gene>
    <name evidence="9" type="ORF">PAHAL_3G268200</name>
</gene>
<feature type="compositionally biased region" description="Polar residues" evidence="7">
    <location>
        <begin position="240"/>
        <end position="250"/>
    </location>
</feature>
<accession>A0A2S3HC42</accession>
<feature type="transmembrane region" description="Helical" evidence="8">
    <location>
        <begin position="59"/>
        <end position="80"/>
    </location>
</feature>
<keyword evidence="4 8" id="KW-1133">Transmembrane helix</keyword>
<dbReference type="Proteomes" id="UP000243499">
    <property type="component" value="Chromosome 3"/>
</dbReference>
<proteinExistence type="inferred from homology"/>
<comment type="subcellular location">
    <subcellularLocation>
        <location evidence="1">Endomembrane system</location>
        <topology evidence="1">Multi-pass membrane protein</topology>
    </subcellularLocation>
</comment>
<sequence length="319" mass="32697">MAIKMDKTTIIVCSVVGSLGVLSAILWFFAERTKLPRVLECGDVCICPLNPALGLGVRAATFLLVAQITFSAAGGCCGCCKSRSIPSETKRIVGIVCAVFSWIAAVIAWALLIAAALSNVVRDPASLCPYVKNGIYACAGVLALAATALGITSFSMLRRQPVAPAAAVVGAGAPNKPGEQSPPPAIVVMGQPLFPQASTPEPQQPSESHQVPPNAAHPREYGEAPQNPQSPPPAAARDNGPTSHASNQEFPAQERPADAAAAPPAVASAPPEAGRPGELPPPPPLGVAVGQPVAQLPLHQLHVPNVIPAPQVGVEIRVC</sequence>